<evidence type="ECO:0000313" key="1">
    <source>
        <dbReference type="EMBL" id="ODS09798.1"/>
    </source>
</evidence>
<gene>
    <name evidence="1" type="ORF">VSF3289_00029</name>
</gene>
<evidence type="ECO:0000313" key="2">
    <source>
        <dbReference type="Proteomes" id="UP000095131"/>
    </source>
</evidence>
<accession>A0A1E3WJ57</accession>
<protein>
    <submittedName>
        <fullName evidence="1">Uncharacterized protein</fullName>
    </submittedName>
</protein>
<sequence length="43" mass="5143">MRTYCGYTEEEIREMEDEGCCPRAVLSAYLNDDYDGSDDWDYY</sequence>
<dbReference type="EMBL" id="MDCJ01000002">
    <property type="protein sequence ID" value="ODS09798.1"/>
    <property type="molecule type" value="Genomic_DNA"/>
</dbReference>
<comment type="caution">
    <text evidence="1">The sequence shown here is derived from an EMBL/GenBank/DDBJ whole genome shotgun (WGS) entry which is preliminary data.</text>
</comment>
<name>A0A1E3WJ57_9VIBR</name>
<organism evidence="1 2">
    <name type="scientific">Vibrio scophthalmi</name>
    <dbReference type="NCBI Taxonomy" id="45658"/>
    <lineage>
        <taxon>Bacteria</taxon>
        <taxon>Pseudomonadati</taxon>
        <taxon>Pseudomonadota</taxon>
        <taxon>Gammaproteobacteria</taxon>
        <taxon>Vibrionales</taxon>
        <taxon>Vibrionaceae</taxon>
        <taxon>Vibrio</taxon>
    </lineage>
</organism>
<dbReference type="AlphaFoldDB" id="A0A1E3WJ57"/>
<reference evidence="1 2" key="1">
    <citation type="submission" date="2016-08" db="EMBL/GenBank/DDBJ databases">
        <title>Genome sequencing of Vibrio scophthalmi strain FP3289, an isolated from Paralichthys olivaceus.</title>
        <authorList>
            <person name="Han H.-J."/>
        </authorList>
    </citation>
    <scope>NUCLEOTIDE SEQUENCE [LARGE SCALE GENOMIC DNA]</scope>
    <source>
        <strain evidence="1 2">FP3289</strain>
    </source>
</reference>
<proteinExistence type="predicted"/>
<dbReference type="Proteomes" id="UP000095131">
    <property type="component" value="Unassembled WGS sequence"/>
</dbReference>